<name>A0A174I630_9FIRM</name>
<evidence type="ECO:0000256" key="5">
    <source>
        <dbReference type="ARBA" id="ARBA00023163"/>
    </source>
</evidence>
<dbReference type="GeneID" id="79854200"/>
<dbReference type="GO" id="GO:0003723">
    <property type="term" value="F:RNA binding"/>
    <property type="evidence" value="ECO:0007669"/>
    <property type="project" value="UniProtKB-UniRule"/>
</dbReference>
<organism evidence="8 12">
    <name type="scientific">Fusicatenibacter saccharivorans</name>
    <dbReference type="NCBI Taxonomy" id="1150298"/>
    <lineage>
        <taxon>Bacteria</taxon>
        <taxon>Bacillati</taxon>
        <taxon>Bacillota</taxon>
        <taxon>Clostridia</taxon>
        <taxon>Lachnospirales</taxon>
        <taxon>Lachnospiraceae</taxon>
        <taxon>Fusicatenibacter</taxon>
    </lineage>
</organism>
<comment type="function">
    <text evidence="6">Involved in transcription antitermination. Required for transcription of ribosomal RNA (rRNA) genes. Binds specifically to the boxA antiterminator sequence of the ribosomal RNA (rrn) operons.</text>
</comment>
<dbReference type="EMBL" id="JAAITQ010000001">
    <property type="protein sequence ID" value="NSE14957.1"/>
    <property type="molecule type" value="Genomic_DNA"/>
</dbReference>
<keyword evidence="14" id="KW-1185">Reference proteome</keyword>
<keyword evidence="3 6" id="KW-0694">RNA-binding</keyword>
<keyword evidence="5 6" id="KW-0804">Transcription</keyword>
<sequence length="145" mass="17063">MNRSKLRENIFKLLYTAEFQEKEEMPQQMSLYFTYSDDNDEDEEVTVSEKDQTYMEEKYHHVTEHIPEIDEMLNRTSEGWKTTRMGKVDLAILRLAVYEMKFDEDVPVGVAINEAVELAKRFGRDQSPSFINGILGKLAREEDEK</sequence>
<evidence type="ECO:0000256" key="4">
    <source>
        <dbReference type="ARBA" id="ARBA00023015"/>
    </source>
</evidence>
<evidence type="ECO:0000256" key="2">
    <source>
        <dbReference type="ARBA" id="ARBA00022814"/>
    </source>
</evidence>
<protein>
    <recommendedName>
        <fullName evidence="6">Transcription antitermination protein NusB</fullName>
    </recommendedName>
    <alternativeName>
        <fullName evidence="6">Antitermination factor NusB</fullName>
    </alternativeName>
</protein>
<dbReference type="Proteomes" id="UP000095706">
    <property type="component" value="Unassembled WGS sequence"/>
</dbReference>
<evidence type="ECO:0000256" key="3">
    <source>
        <dbReference type="ARBA" id="ARBA00022884"/>
    </source>
</evidence>
<dbReference type="InterPro" id="IPR035926">
    <property type="entry name" value="NusB-like_sf"/>
</dbReference>
<dbReference type="Proteomes" id="UP000768180">
    <property type="component" value="Unassembled WGS sequence"/>
</dbReference>
<dbReference type="AlphaFoldDB" id="A0A174I630"/>
<evidence type="ECO:0000313" key="10">
    <source>
        <dbReference type="EMBL" id="MCG4765230.1"/>
    </source>
</evidence>
<reference evidence="10" key="4">
    <citation type="submission" date="2022-01" db="EMBL/GenBank/DDBJ databases">
        <title>Collection of gut derived symbiotic bacterial strains cultured from healthy donors.</title>
        <authorList>
            <person name="Lin H."/>
            <person name="Kohout C."/>
            <person name="Waligurski E."/>
            <person name="Pamer E.G."/>
        </authorList>
    </citation>
    <scope>NUCLEOTIDE SEQUENCE</scope>
    <source>
        <strain evidence="10">DFI.5.49</strain>
    </source>
</reference>
<proteinExistence type="inferred from homology"/>
<reference evidence="11 14" key="2">
    <citation type="journal article" date="2020" name="Cell Host Microbe">
        <title>Functional and Genomic Variation between Human-Derived Isolates of Lachnospiraceae Reveals Inter- and Intra-Species Diversity.</title>
        <authorList>
            <person name="Sorbara M.T."/>
            <person name="Littmann E.R."/>
            <person name="Fontana E."/>
            <person name="Moody T.U."/>
            <person name="Kohout C.E."/>
            <person name="Gjonbalaj M."/>
            <person name="Eaton V."/>
            <person name="Seok R."/>
            <person name="Leiner I.M."/>
            <person name="Pamer E.G."/>
        </authorList>
    </citation>
    <scope>NUCLEOTIDE SEQUENCE [LARGE SCALE GENOMIC DNA]</scope>
    <source>
        <strain evidence="11 14">MSK.14.54</strain>
    </source>
</reference>
<dbReference type="GO" id="GO:0031564">
    <property type="term" value="P:transcription antitermination"/>
    <property type="evidence" value="ECO:0007669"/>
    <property type="project" value="UniProtKB-KW"/>
</dbReference>
<evidence type="ECO:0000256" key="6">
    <source>
        <dbReference type="HAMAP-Rule" id="MF_00073"/>
    </source>
</evidence>
<dbReference type="EMBL" id="CZAL01000011">
    <property type="protein sequence ID" value="CUP52359.1"/>
    <property type="molecule type" value="Genomic_DNA"/>
</dbReference>
<dbReference type="PANTHER" id="PTHR11078">
    <property type="entry name" value="N UTILIZATION SUBSTANCE PROTEIN B-RELATED"/>
    <property type="match status" value="1"/>
</dbReference>
<feature type="domain" description="NusB/RsmB/TIM44" evidence="7">
    <location>
        <begin position="5"/>
        <end position="140"/>
    </location>
</feature>
<evidence type="ECO:0000313" key="13">
    <source>
        <dbReference type="Proteomes" id="UP000095709"/>
    </source>
</evidence>
<reference evidence="11" key="3">
    <citation type="submission" date="2020-02" db="EMBL/GenBank/DDBJ databases">
        <authorList>
            <person name="Littmann E."/>
            <person name="Sorbara M."/>
        </authorList>
    </citation>
    <scope>NUCLEOTIDE SEQUENCE</scope>
    <source>
        <strain evidence="11">MSK.14.54</strain>
    </source>
</reference>
<dbReference type="OrthoDB" id="9811381at2"/>
<gene>
    <name evidence="6 8" type="primary">nusB</name>
    <name evidence="8" type="ORF">ERS852406_02885</name>
    <name evidence="9" type="ORF">ERS852498_02182</name>
    <name evidence="11" type="ORF">G5B05_00640</name>
    <name evidence="10" type="ORF">L0N21_06860</name>
</gene>
<dbReference type="InterPro" id="IPR006027">
    <property type="entry name" value="NusB_RsmB_TIM44"/>
</dbReference>
<dbReference type="PANTHER" id="PTHR11078:SF3">
    <property type="entry name" value="ANTITERMINATION NUSB DOMAIN-CONTAINING PROTEIN"/>
    <property type="match status" value="1"/>
</dbReference>
<dbReference type="HAMAP" id="MF_00073">
    <property type="entry name" value="NusB"/>
    <property type="match status" value="1"/>
</dbReference>
<dbReference type="EMBL" id="JAKNFS010000008">
    <property type="protein sequence ID" value="MCG4765230.1"/>
    <property type="molecule type" value="Genomic_DNA"/>
</dbReference>
<evidence type="ECO:0000313" key="11">
    <source>
        <dbReference type="EMBL" id="NSE14957.1"/>
    </source>
</evidence>
<keyword evidence="2 6" id="KW-0889">Transcription antitermination</keyword>
<dbReference type="Pfam" id="PF01029">
    <property type="entry name" value="NusB"/>
    <property type="match status" value="1"/>
</dbReference>
<dbReference type="InterPro" id="IPR011605">
    <property type="entry name" value="NusB_fam"/>
</dbReference>
<dbReference type="RefSeq" id="WP_022463351.1">
    <property type="nucleotide sequence ID" value="NZ_CABJFB010000001.1"/>
</dbReference>
<keyword evidence="4 6" id="KW-0805">Transcription regulation</keyword>
<accession>A0A174I630</accession>
<dbReference type="EMBL" id="CYYV01000016">
    <property type="protein sequence ID" value="CUO80670.1"/>
    <property type="molecule type" value="Genomic_DNA"/>
</dbReference>
<dbReference type="Proteomes" id="UP001199915">
    <property type="component" value="Unassembled WGS sequence"/>
</dbReference>
<dbReference type="SUPFAM" id="SSF48013">
    <property type="entry name" value="NusB-like"/>
    <property type="match status" value="1"/>
</dbReference>
<reference evidence="12 13" key="1">
    <citation type="submission" date="2015-09" db="EMBL/GenBank/DDBJ databases">
        <authorList>
            <consortium name="Pathogen Informatics"/>
        </authorList>
    </citation>
    <scope>NUCLEOTIDE SEQUENCE [LARGE SCALE GENOMIC DNA]</scope>
    <source>
        <strain evidence="8 12">2789STDY5608849</strain>
        <strain evidence="9 13">2789STDY5834885</strain>
    </source>
</reference>
<dbReference type="STRING" id="1150298.ERS852406_02885"/>
<dbReference type="NCBIfam" id="TIGR01951">
    <property type="entry name" value="nusB"/>
    <property type="match status" value="1"/>
</dbReference>
<evidence type="ECO:0000256" key="1">
    <source>
        <dbReference type="ARBA" id="ARBA00005952"/>
    </source>
</evidence>
<dbReference type="Gene3D" id="1.10.940.10">
    <property type="entry name" value="NusB-like"/>
    <property type="match status" value="1"/>
</dbReference>
<comment type="similarity">
    <text evidence="1 6">Belongs to the NusB family.</text>
</comment>
<evidence type="ECO:0000259" key="7">
    <source>
        <dbReference type="Pfam" id="PF01029"/>
    </source>
</evidence>
<dbReference type="Proteomes" id="UP000095709">
    <property type="component" value="Unassembled WGS sequence"/>
</dbReference>
<dbReference type="GO" id="GO:0006353">
    <property type="term" value="P:DNA-templated transcription termination"/>
    <property type="evidence" value="ECO:0007669"/>
    <property type="project" value="UniProtKB-UniRule"/>
</dbReference>
<dbReference type="GO" id="GO:0005829">
    <property type="term" value="C:cytosol"/>
    <property type="evidence" value="ECO:0007669"/>
    <property type="project" value="TreeGrafter"/>
</dbReference>
<evidence type="ECO:0000313" key="14">
    <source>
        <dbReference type="Proteomes" id="UP000768180"/>
    </source>
</evidence>
<evidence type="ECO:0000313" key="9">
    <source>
        <dbReference type="EMBL" id="CUP52359.1"/>
    </source>
</evidence>
<evidence type="ECO:0000313" key="12">
    <source>
        <dbReference type="Proteomes" id="UP000095706"/>
    </source>
</evidence>
<evidence type="ECO:0000313" key="8">
    <source>
        <dbReference type="EMBL" id="CUO80670.1"/>
    </source>
</evidence>